<dbReference type="PANTHER" id="PTHR21015">
    <property type="entry name" value="UDP-N-ACETYLGLUCOSAMINE--N-ACETYLMURAMYL-(PENTAPEPTIDE) PYROPHOSPHORYL-UNDECAPRENOL N-ACETYLGLUCOSAMINE TRANSFERASE 1"/>
    <property type="match status" value="1"/>
</dbReference>
<dbReference type="InterPro" id="IPR006009">
    <property type="entry name" value="GlcNAc_MurG"/>
</dbReference>
<organism evidence="13 14">
    <name type="scientific">Candidatus Woesebacteria bacterium GW2011_GWB1_45_5</name>
    <dbReference type="NCBI Taxonomy" id="1618581"/>
    <lineage>
        <taxon>Bacteria</taxon>
        <taxon>Candidatus Woeseibacteriota</taxon>
    </lineage>
</organism>
<feature type="domain" description="Glycosyltransferase family 28 N-terminal" evidence="11">
    <location>
        <begin position="46"/>
        <end position="146"/>
    </location>
</feature>
<evidence type="ECO:0000256" key="5">
    <source>
        <dbReference type="ARBA" id="ARBA00022960"/>
    </source>
</evidence>
<keyword evidence="2 10" id="KW-0132">Cell division</keyword>
<dbReference type="InterPro" id="IPR004276">
    <property type="entry name" value="GlycoTrans_28_N"/>
</dbReference>
<evidence type="ECO:0000259" key="12">
    <source>
        <dbReference type="Pfam" id="PF04101"/>
    </source>
</evidence>
<protein>
    <recommendedName>
        <fullName evidence="10">UDP-N-acetylglucosamine--N-acetylmuramyl-(pentapeptide) pyrophosphoryl-undecaprenol N-acetylglucosamine transferase</fullName>
        <ecNumber evidence="10">2.4.1.227</ecNumber>
    </recommendedName>
    <alternativeName>
        <fullName evidence="10">Undecaprenyl-PP-MurNAc-pentapeptide-UDPGlcNAc GlcNAc transferase</fullName>
    </alternativeName>
</protein>
<evidence type="ECO:0000256" key="1">
    <source>
        <dbReference type="ARBA" id="ARBA00022475"/>
    </source>
</evidence>
<keyword evidence="8 10" id="KW-0131">Cell cycle</keyword>
<dbReference type="GO" id="GO:0005975">
    <property type="term" value="P:carbohydrate metabolic process"/>
    <property type="evidence" value="ECO:0007669"/>
    <property type="project" value="InterPro"/>
</dbReference>
<evidence type="ECO:0000259" key="11">
    <source>
        <dbReference type="Pfam" id="PF03033"/>
    </source>
</evidence>
<evidence type="ECO:0000256" key="9">
    <source>
        <dbReference type="ARBA" id="ARBA00023316"/>
    </source>
</evidence>
<comment type="function">
    <text evidence="10">Cell wall formation. Catalyzes the transfer of a GlcNAc subunit on undecaprenyl-pyrophosphoryl-MurNAc-pentapeptide (lipid intermediate I) to form undecaprenyl-pyrophosphoryl-MurNAc-(pentapeptide)GlcNAc (lipid intermediate II).</text>
</comment>
<dbReference type="EC" id="2.4.1.227" evidence="10"/>
<keyword evidence="7 10" id="KW-0472">Membrane</keyword>
<keyword evidence="9 10" id="KW-0961">Cell wall biogenesis/degradation</keyword>
<dbReference type="SUPFAM" id="SSF53756">
    <property type="entry name" value="UDP-Glycosyltransferase/glycogen phosphorylase"/>
    <property type="match status" value="1"/>
</dbReference>
<keyword evidence="1 10" id="KW-1003">Cell membrane</keyword>
<evidence type="ECO:0000313" key="13">
    <source>
        <dbReference type="EMBL" id="KKU09665.1"/>
    </source>
</evidence>
<accession>A0A0G1QM04</accession>
<dbReference type="GO" id="GO:0005886">
    <property type="term" value="C:plasma membrane"/>
    <property type="evidence" value="ECO:0007669"/>
    <property type="project" value="UniProtKB-SubCell"/>
</dbReference>
<evidence type="ECO:0000256" key="10">
    <source>
        <dbReference type="HAMAP-Rule" id="MF_00033"/>
    </source>
</evidence>
<dbReference type="GO" id="GO:0051991">
    <property type="term" value="F:UDP-N-acetyl-D-glucosamine:N-acetylmuramoyl-L-alanyl-D-glutamyl-meso-2,6-diaminopimelyl-D-alanyl-D-alanine-diphosphoundecaprenol 4-beta-N-acetylglucosaminlytransferase activity"/>
    <property type="evidence" value="ECO:0007669"/>
    <property type="project" value="RHEA"/>
</dbReference>
<dbReference type="HAMAP" id="MF_00033">
    <property type="entry name" value="MurG"/>
    <property type="match status" value="1"/>
</dbReference>
<dbReference type="GO" id="GO:0008360">
    <property type="term" value="P:regulation of cell shape"/>
    <property type="evidence" value="ECO:0007669"/>
    <property type="project" value="UniProtKB-KW"/>
</dbReference>
<feature type="binding site" evidence="10">
    <location>
        <position position="194"/>
    </location>
    <ligand>
        <name>UDP-N-acetyl-alpha-D-glucosamine</name>
        <dbReference type="ChEBI" id="CHEBI:57705"/>
    </ligand>
</feature>
<evidence type="ECO:0000313" key="14">
    <source>
        <dbReference type="Proteomes" id="UP000034329"/>
    </source>
</evidence>
<feature type="domain" description="Glycosyl transferase family 28 C-terminal" evidence="12">
    <location>
        <begin position="188"/>
        <end position="349"/>
    </location>
</feature>
<comment type="subcellular location">
    <subcellularLocation>
        <location evidence="10">Cell membrane</location>
        <topology evidence="10">Peripheral membrane protein</topology>
        <orientation evidence="10">Cytoplasmic side</orientation>
    </subcellularLocation>
</comment>
<evidence type="ECO:0000256" key="6">
    <source>
        <dbReference type="ARBA" id="ARBA00022984"/>
    </source>
</evidence>
<keyword evidence="5 10" id="KW-0133">Cell shape</keyword>
<dbReference type="GO" id="GO:0009252">
    <property type="term" value="P:peptidoglycan biosynthetic process"/>
    <property type="evidence" value="ECO:0007669"/>
    <property type="project" value="UniProtKB-UniRule"/>
</dbReference>
<dbReference type="GO" id="GO:0050511">
    <property type="term" value="F:undecaprenyldiphospho-muramoylpentapeptide beta-N-acetylglucosaminyltransferase activity"/>
    <property type="evidence" value="ECO:0007669"/>
    <property type="project" value="UniProtKB-UniRule"/>
</dbReference>
<evidence type="ECO:0000256" key="2">
    <source>
        <dbReference type="ARBA" id="ARBA00022618"/>
    </source>
</evidence>
<dbReference type="GO" id="GO:0071555">
    <property type="term" value="P:cell wall organization"/>
    <property type="evidence" value="ECO:0007669"/>
    <property type="project" value="UniProtKB-KW"/>
</dbReference>
<comment type="pathway">
    <text evidence="10">Cell wall biogenesis; peptidoglycan biosynthesis.</text>
</comment>
<keyword evidence="4 10" id="KW-0808">Transferase</keyword>
<dbReference type="PANTHER" id="PTHR21015:SF22">
    <property type="entry name" value="GLYCOSYLTRANSFERASE"/>
    <property type="match status" value="1"/>
</dbReference>
<comment type="catalytic activity">
    <reaction evidence="10">
        <text>di-trans,octa-cis-undecaprenyl diphospho-N-acetyl-alpha-D-muramoyl-L-alanyl-D-glutamyl-meso-2,6-diaminopimeloyl-D-alanyl-D-alanine + UDP-N-acetyl-alpha-D-glucosamine = di-trans,octa-cis-undecaprenyl diphospho-[N-acetyl-alpha-D-glucosaminyl-(1-&gt;4)]-N-acetyl-alpha-D-muramoyl-L-alanyl-D-glutamyl-meso-2,6-diaminopimeloyl-D-alanyl-D-alanine + UDP + H(+)</text>
        <dbReference type="Rhea" id="RHEA:31227"/>
        <dbReference type="ChEBI" id="CHEBI:15378"/>
        <dbReference type="ChEBI" id="CHEBI:57705"/>
        <dbReference type="ChEBI" id="CHEBI:58223"/>
        <dbReference type="ChEBI" id="CHEBI:61387"/>
        <dbReference type="ChEBI" id="CHEBI:61388"/>
        <dbReference type="EC" id="2.4.1.227"/>
    </reaction>
</comment>
<evidence type="ECO:0000256" key="8">
    <source>
        <dbReference type="ARBA" id="ARBA00023306"/>
    </source>
</evidence>
<proteinExistence type="inferred from homology"/>
<comment type="caution">
    <text evidence="10">Lacks conserved residue(s) required for the propagation of feature annotation.</text>
</comment>
<keyword evidence="6 10" id="KW-0573">Peptidoglycan synthesis</keyword>
<gene>
    <name evidence="10" type="primary">murG</name>
    <name evidence="13" type="ORF">UX13_C0034G0012</name>
</gene>
<feature type="binding site" evidence="10">
    <location>
        <position position="297"/>
    </location>
    <ligand>
        <name>UDP-N-acetyl-alpha-D-glucosamine</name>
        <dbReference type="ChEBI" id="CHEBI:57705"/>
    </ligand>
</feature>
<comment type="caution">
    <text evidence="13">The sequence shown here is derived from an EMBL/GenBank/DDBJ whole genome shotgun (WGS) entry which is preliminary data.</text>
</comment>
<dbReference type="GO" id="GO:0051301">
    <property type="term" value="P:cell division"/>
    <property type="evidence" value="ECO:0007669"/>
    <property type="project" value="UniProtKB-KW"/>
</dbReference>
<dbReference type="CDD" id="cd03785">
    <property type="entry name" value="GT28_MurG"/>
    <property type="match status" value="1"/>
</dbReference>
<keyword evidence="3 10" id="KW-0328">Glycosyltransferase</keyword>
<dbReference type="Gene3D" id="3.40.50.2000">
    <property type="entry name" value="Glycogen Phosphorylase B"/>
    <property type="match status" value="2"/>
</dbReference>
<dbReference type="PATRIC" id="fig|1618581.3.peg.539"/>
<dbReference type="Pfam" id="PF03033">
    <property type="entry name" value="Glyco_transf_28"/>
    <property type="match status" value="1"/>
</dbReference>
<comment type="similarity">
    <text evidence="10">Belongs to the glycosyltransferase 28 family. MurG subfamily.</text>
</comment>
<evidence type="ECO:0000256" key="3">
    <source>
        <dbReference type="ARBA" id="ARBA00022676"/>
    </source>
</evidence>
<dbReference type="UniPathway" id="UPA00219"/>
<dbReference type="InterPro" id="IPR007235">
    <property type="entry name" value="Glyco_trans_28_C"/>
</dbReference>
<evidence type="ECO:0000256" key="7">
    <source>
        <dbReference type="ARBA" id="ARBA00023136"/>
    </source>
</evidence>
<reference evidence="13 14" key="1">
    <citation type="journal article" date="2015" name="Nature">
        <title>rRNA introns, odd ribosomes, and small enigmatic genomes across a large radiation of phyla.</title>
        <authorList>
            <person name="Brown C.T."/>
            <person name="Hug L.A."/>
            <person name="Thomas B.C."/>
            <person name="Sharon I."/>
            <person name="Castelle C.J."/>
            <person name="Singh A."/>
            <person name="Wilkins M.J."/>
            <person name="Williams K.H."/>
            <person name="Banfield J.F."/>
        </authorList>
    </citation>
    <scope>NUCLEOTIDE SEQUENCE [LARGE SCALE GENOMIC DNA]</scope>
</reference>
<name>A0A0G1QM04_9BACT</name>
<sequence length="364" mass="40390">MNIILTGGHAATTAVAVVEEIISRKKPWKLFFIGARSAIEGKNIATLESEVMPRLGVEFLPLSSGRLQRKFTRWTIPALFRTPFGIFQSFYYLLKHSPKAVLSFGGYTSFPVVFTAWLLRIPVVLHEQTAAAGRANIASAKFASKITLAREESLQYFPLTKSVVTGNPVMRDIAKTGIKKEISRPSSLFVTGGSRGSQSINEVLEKCLTDLLSKHKVCHQTGDLDFARFSHIKSKLPPKLSANYQIFPRIDPLKISETYKSADVVISRAGANTVSEIISLKRPAILVPLPISYLDEQTKNAEFARSFGLAVIIPQKDLTAKRLVDEIDNVFLRLPEILKKAEKKEIPDRKAAQVLVDVVAKFVK</sequence>
<dbReference type="Proteomes" id="UP000034329">
    <property type="component" value="Unassembled WGS sequence"/>
</dbReference>
<dbReference type="Pfam" id="PF04101">
    <property type="entry name" value="Glyco_tran_28_C"/>
    <property type="match status" value="1"/>
</dbReference>
<dbReference type="AlphaFoldDB" id="A0A0G1QM04"/>
<evidence type="ECO:0000256" key="4">
    <source>
        <dbReference type="ARBA" id="ARBA00022679"/>
    </source>
</evidence>
<dbReference type="EMBL" id="LCLA01000034">
    <property type="protein sequence ID" value="KKU09665.1"/>
    <property type="molecule type" value="Genomic_DNA"/>
</dbReference>